<sequence>MEPNNGNIPWLDGMEAELDNRVVQYLVNNNAEYRKLQNQVIALLDETPAIKELLDECKELQLSEQEHRMYQEYRRLRTERDALERKYLYLAGQADMKPYVQTLQGLRQKGTANGTYKIDHLHLEFWQMEIINHAVEEAEKAARRNCKEYGEIEKRISGLYNKYPFIDSFTDKSKRKEGGTFSKEELQKVSECLALEDDKRYIEQTELYLKGIRDGYALKKFLESE</sequence>
<proteinExistence type="predicted"/>
<dbReference type="KEGG" id="byl:A4V09_07415"/>
<dbReference type="Proteomes" id="UP000092574">
    <property type="component" value="Chromosome"/>
</dbReference>
<protein>
    <submittedName>
        <fullName evidence="2">Uncharacterized protein</fullName>
    </submittedName>
</protein>
<gene>
    <name evidence="2" type="ORF">A4V09_07415</name>
</gene>
<keyword evidence="1" id="KW-0175">Coiled coil</keyword>
<evidence type="ECO:0000313" key="3">
    <source>
        <dbReference type="Proteomes" id="UP000092574"/>
    </source>
</evidence>
<organism evidence="2 3">
    <name type="scientific">Blautia pseudococcoides</name>
    <dbReference type="NCBI Taxonomy" id="1796616"/>
    <lineage>
        <taxon>Bacteria</taxon>
        <taxon>Bacillati</taxon>
        <taxon>Bacillota</taxon>
        <taxon>Clostridia</taxon>
        <taxon>Lachnospirales</taxon>
        <taxon>Lachnospiraceae</taxon>
        <taxon>Blautia</taxon>
    </lineage>
</organism>
<reference evidence="2" key="1">
    <citation type="submission" date="2017-04" db="EMBL/GenBank/DDBJ databases">
        <title>Complete Genome Sequences of Twelve Strains of a Stable Defined Moderately Diverse Mouse Microbiota 2 (sDMDMm2).</title>
        <authorList>
            <person name="Uchimura Y."/>
            <person name="Wyss M."/>
            <person name="Brugiroux S."/>
            <person name="Limenitakis J.P."/>
            <person name="Stecher B."/>
            <person name="McCoy K.D."/>
            <person name="Macpherson A.J."/>
        </authorList>
    </citation>
    <scope>NUCLEOTIDE SEQUENCE</scope>
    <source>
        <strain evidence="2">YL58</strain>
    </source>
</reference>
<keyword evidence="3" id="KW-1185">Reference proteome</keyword>
<evidence type="ECO:0000256" key="1">
    <source>
        <dbReference type="SAM" id="Coils"/>
    </source>
</evidence>
<dbReference type="AlphaFoldDB" id="A0A1C7I7H5"/>
<dbReference type="RefSeq" id="WP_065541801.1">
    <property type="nucleotide sequence ID" value="NZ_CP015405.2"/>
</dbReference>
<evidence type="ECO:0000313" key="2">
    <source>
        <dbReference type="EMBL" id="ANU75610.1"/>
    </source>
</evidence>
<accession>A0A1C7I7H5</accession>
<dbReference type="OrthoDB" id="1856282at2"/>
<name>A0A1C7I7H5_9FIRM</name>
<dbReference type="EMBL" id="CP015405">
    <property type="protein sequence ID" value="ANU75610.1"/>
    <property type="molecule type" value="Genomic_DNA"/>
</dbReference>
<feature type="coiled-coil region" evidence="1">
    <location>
        <begin position="26"/>
        <end position="86"/>
    </location>
</feature>